<dbReference type="EC" id="5.1.1.1" evidence="5"/>
<evidence type="ECO:0000256" key="6">
    <source>
        <dbReference type="PIRSR" id="PIRSR600821-50"/>
    </source>
</evidence>
<dbReference type="GO" id="GO:0030632">
    <property type="term" value="P:D-alanine biosynthetic process"/>
    <property type="evidence" value="ECO:0007669"/>
    <property type="project" value="UniProtKB-UniRule"/>
</dbReference>
<feature type="binding site" evidence="5 7">
    <location>
        <position position="134"/>
    </location>
    <ligand>
        <name>substrate</name>
    </ligand>
</feature>
<organism evidence="9 10">
    <name type="scientific">Streptococcus hillyeri</name>
    <dbReference type="NCBI Taxonomy" id="2282420"/>
    <lineage>
        <taxon>Bacteria</taxon>
        <taxon>Bacillati</taxon>
        <taxon>Bacillota</taxon>
        <taxon>Bacilli</taxon>
        <taxon>Lactobacillales</taxon>
        <taxon>Streptococcaceae</taxon>
        <taxon>Streptococcus</taxon>
    </lineage>
</organism>
<dbReference type="FunFam" id="3.20.20.10:FF:000002">
    <property type="entry name" value="Alanine racemase"/>
    <property type="match status" value="1"/>
</dbReference>
<dbReference type="SMART" id="SM01005">
    <property type="entry name" value="Ala_racemase_C"/>
    <property type="match status" value="1"/>
</dbReference>
<dbReference type="InterPro" id="IPR020622">
    <property type="entry name" value="Ala_racemase_pyridoxalP-BS"/>
</dbReference>
<dbReference type="InterPro" id="IPR029066">
    <property type="entry name" value="PLP-binding_barrel"/>
</dbReference>
<dbReference type="RefSeq" id="WP_121835534.1">
    <property type="nucleotide sequence ID" value="NZ_CP163513.1"/>
</dbReference>
<dbReference type="InterPro" id="IPR011079">
    <property type="entry name" value="Ala_racemase_C"/>
</dbReference>
<feature type="active site" description="Proton acceptor; specific for L-alanine" evidence="5">
    <location>
        <position position="261"/>
    </location>
</feature>
<dbReference type="SUPFAM" id="SSF50621">
    <property type="entry name" value="Alanine racemase C-terminal domain-like"/>
    <property type="match status" value="1"/>
</dbReference>
<dbReference type="GO" id="GO:0005829">
    <property type="term" value="C:cytosol"/>
    <property type="evidence" value="ECO:0007669"/>
    <property type="project" value="TreeGrafter"/>
</dbReference>
<dbReference type="OrthoDB" id="9813814at2"/>
<dbReference type="GO" id="GO:0030170">
    <property type="term" value="F:pyridoxal phosphate binding"/>
    <property type="evidence" value="ECO:0007669"/>
    <property type="project" value="UniProtKB-UniRule"/>
</dbReference>
<comment type="pathway">
    <text evidence="5">Amino-acid biosynthesis; D-alanine biosynthesis; D-alanine from L-alanine: step 1/1.</text>
</comment>
<dbReference type="PANTHER" id="PTHR30511:SF0">
    <property type="entry name" value="ALANINE RACEMASE, CATABOLIC-RELATED"/>
    <property type="match status" value="1"/>
</dbReference>
<dbReference type="PANTHER" id="PTHR30511">
    <property type="entry name" value="ALANINE RACEMASE"/>
    <property type="match status" value="1"/>
</dbReference>
<evidence type="ECO:0000256" key="4">
    <source>
        <dbReference type="ARBA" id="ARBA00023235"/>
    </source>
</evidence>
<keyword evidence="4 5" id="KW-0413">Isomerase</keyword>
<feature type="domain" description="Alanine racemase C-terminal" evidence="8">
    <location>
        <begin position="240"/>
        <end position="365"/>
    </location>
</feature>
<feature type="modified residue" description="N6-(pyridoxal phosphate)lysine" evidence="5 6">
    <location>
        <position position="40"/>
    </location>
</feature>
<feature type="active site" description="Proton acceptor; specific for D-alanine" evidence="5">
    <location>
        <position position="40"/>
    </location>
</feature>
<feature type="binding site" evidence="5 7">
    <location>
        <position position="308"/>
    </location>
    <ligand>
        <name>substrate</name>
    </ligand>
</feature>
<dbReference type="GO" id="GO:0008784">
    <property type="term" value="F:alanine racemase activity"/>
    <property type="evidence" value="ECO:0007669"/>
    <property type="project" value="UniProtKB-UniRule"/>
</dbReference>
<reference evidence="9 10" key="1">
    <citation type="submission" date="2018-10" db="EMBL/GenBank/DDBJ databases">
        <title>Streptococcus hillyeri sp. nov., isolated from equine tracheal sample.</title>
        <authorList>
            <person name="Macfadyen A.C."/>
            <person name="Waller A."/>
            <person name="Paterson G.K."/>
        </authorList>
    </citation>
    <scope>NUCLEOTIDE SEQUENCE [LARGE SCALE GENOMIC DNA]</scope>
    <source>
        <strain evidence="9 10">28462</strain>
    </source>
</reference>
<keyword evidence="10" id="KW-1185">Reference proteome</keyword>
<name>A0A3L9DQS7_9STRE</name>
<dbReference type="InterPro" id="IPR000821">
    <property type="entry name" value="Ala_racemase"/>
</dbReference>
<dbReference type="GO" id="GO:0009252">
    <property type="term" value="P:peptidoglycan biosynthetic process"/>
    <property type="evidence" value="ECO:0007669"/>
    <property type="project" value="TreeGrafter"/>
</dbReference>
<protein>
    <recommendedName>
        <fullName evidence="5">Alanine racemase</fullName>
        <ecNumber evidence="5">5.1.1.1</ecNumber>
    </recommendedName>
</protein>
<dbReference type="NCBIfam" id="TIGR00492">
    <property type="entry name" value="alr"/>
    <property type="match status" value="1"/>
</dbReference>
<comment type="catalytic activity">
    <reaction evidence="1 5">
        <text>L-alanine = D-alanine</text>
        <dbReference type="Rhea" id="RHEA:20249"/>
        <dbReference type="ChEBI" id="CHEBI:57416"/>
        <dbReference type="ChEBI" id="CHEBI:57972"/>
        <dbReference type="EC" id="5.1.1.1"/>
    </reaction>
</comment>
<dbReference type="Gene3D" id="3.20.20.10">
    <property type="entry name" value="Alanine racemase"/>
    <property type="match status" value="1"/>
</dbReference>
<dbReference type="Pfam" id="PF00842">
    <property type="entry name" value="Ala_racemase_C"/>
    <property type="match status" value="1"/>
</dbReference>
<dbReference type="HAMAP" id="MF_01201">
    <property type="entry name" value="Ala_racemase"/>
    <property type="match status" value="1"/>
</dbReference>
<dbReference type="UniPathway" id="UPA00042">
    <property type="reaction ID" value="UER00497"/>
</dbReference>
<gene>
    <name evidence="9" type="ORF">EAF07_05730</name>
</gene>
<accession>A0A3L9DQS7</accession>
<dbReference type="SUPFAM" id="SSF51419">
    <property type="entry name" value="PLP-binding barrel"/>
    <property type="match status" value="1"/>
</dbReference>
<evidence type="ECO:0000259" key="8">
    <source>
        <dbReference type="SMART" id="SM01005"/>
    </source>
</evidence>
<proteinExistence type="inferred from homology"/>
<dbReference type="Pfam" id="PF01168">
    <property type="entry name" value="Ala_racemase_N"/>
    <property type="match status" value="1"/>
</dbReference>
<dbReference type="PROSITE" id="PS00395">
    <property type="entry name" value="ALANINE_RACEMASE"/>
    <property type="match status" value="1"/>
</dbReference>
<comment type="function">
    <text evidence="5">Catalyzes the interconversion of L-alanine and D-alanine. May also act on other amino acids.</text>
</comment>
<dbReference type="InterPro" id="IPR009006">
    <property type="entry name" value="Ala_racemase/Decarboxylase_C"/>
</dbReference>
<comment type="cofactor">
    <cofactor evidence="2 5 6">
        <name>pyridoxal 5'-phosphate</name>
        <dbReference type="ChEBI" id="CHEBI:597326"/>
    </cofactor>
</comment>
<comment type="similarity">
    <text evidence="5">Belongs to the alanine racemase family.</text>
</comment>
<evidence type="ECO:0000256" key="3">
    <source>
        <dbReference type="ARBA" id="ARBA00022898"/>
    </source>
</evidence>
<dbReference type="CDD" id="cd00430">
    <property type="entry name" value="PLPDE_III_AR"/>
    <property type="match status" value="1"/>
</dbReference>
<evidence type="ECO:0000256" key="7">
    <source>
        <dbReference type="PIRSR" id="PIRSR600821-52"/>
    </source>
</evidence>
<dbReference type="PRINTS" id="PR00992">
    <property type="entry name" value="ALARACEMASE"/>
</dbReference>
<dbReference type="Proteomes" id="UP000279194">
    <property type="component" value="Unassembled WGS sequence"/>
</dbReference>
<comment type="caution">
    <text evidence="9">The sequence shown here is derived from an EMBL/GenBank/DDBJ whole genome shotgun (WGS) entry which is preliminary data.</text>
</comment>
<dbReference type="AlphaFoldDB" id="A0A3L9DQS7"/>
<evidence type="ECO:0000256" key="1">
    <source>
        <dbReference type="ARBA" id="ARBA00000316"/>
    </source>
</evidence>
<dbReference type="FunFam" id="2.40.37.10:FF:000006">
    <property type="entry name" value="Alanine racemase"/>
    <property type="match status" value="1"/>
</dbReference>
<dbReference type="EMBL" id="RCVM01000009">
    <property type="protein sequence ID" value="RLY03275.1"/>
    <property type="molecule type" value="Genomic_DNA"/>
</dbReference>
<evidence type="ECO:0000313" key="10">
    <source>
        <dbReference type="Proteomes" id="UP000279194"/>
    </source>
</evidence>
<evidence type="ECO:0000256" key="5">
    <source>
        <dbReference type="HAMAP-Rule" id="MF_01201"/>
    </source>
</evidence>
<dbReference type="InterPro" id="IPR001608">
    <property type="entry name" value="Ala_racemase_N"/>
</dbReference>
<keyword evidence="3 5" id="KW-0663">Pyridoxal phosphate</keyword>
<evidence type="ECO:0000313" key="9">
    <source>
        <dbReference type="EMBL" id="RLY03275.1"/>
    </source>
</evidence>
<evidence type="ECO:0000256" key="2">
    <source>
        <dbReference type="ARBA" id="ARBA00001933"/>
    </source>
</evidence>
<dbReference type="Gene3D" id="2.40.37.10">
    <property type="entry name" value="Lyase, Ornithine Decarboxylase, Chain A, domain 1"/>
    <property type="match status" value="1"/>
</dbReference>
<sequence length="365" mass="40357">MVTSIHRPTKATVDLSAIASNIETIKSHLPENTQSFAVVKADAYGHGAVAVAKHIERQVDYFCVSNLDEGLELRQAGLIKPILILGVIMPEELPLAISQKITVTVASLEWLDFARSYDLTGLKVHLKLDTGMGRIGFRKSSDTKQAQQRLKELGAHVEGIFTHFATADEADDRHFLGQLQSFKQHLSELEEIPTLVHASNSATSLWHQEGIFNAVRLGIAIYGLNPSGQVLELPYPMKPALTLSTQVIHVKKLPALKTIGYGATYQTKNDEYIATVPIGYADGWTRDTQNFHVLVDGNYCQIVGRISMDQMTIKLPKSYPLGTEVTLIGKNGDEAISATDIAQHRDTINYEVLCLLSQRVPRQYL</sequence>